<keyword evidence="6 10" id="KW-1133">Transmembrane helix</keyword>
<keyword evidence="13" id="KW-1185">Reference proteome</keyword>
<comment type="caution">
    <text evidence="12">The sequence shown here is derived from an EMBL/GenBank/DDBJ whole genome shotgun (WGS) entry which is preliminary data.</text>
</comment>
<dbReference type="AlphaFoldDB" id="A0A835J614"/>
<dbReference type="InterPro" id="IPR001841">
    <property type="entry name" value="Znf_RING"/>
</dbReference>
<evidence type="ECO:0000256" key="3">
    <source>
        <dbReference type="ARBA" id="ARBA00022723"/>
    </source>
</evidence>
<evidence type="ECO:0000256" key="2">
    <source>
        <dbReference type="ARBA" id="ARBA00022692"/>
    </source>
</evidence>
<keyword evidence="7 10" id="KW-0472">Membrane</keyword>
<evidence type="ECO:0000259" key="11">
    <source>
        <dbReference type="PROSITE" id="PS50089"/>
    </source>
</evidence>
<sequence>MPPPHHNHDNHRILGGAPPKPNQEFLSLILKAMIMTAITIFFFLFLGVAAILLLFATSALHSHSTAPSNSPKALPLKDLKKLPRFRFSTKTKSETGADQSSCVVCLEEMKQGQWCRNLVGCGHVFHRTCVDAWLVKVSACPICRTRVELDQGVKDRPLWDFVRAQLLPVELPAESTRKISFSSTTESSSLAYLLPGKIISLATVVMIAITILFFLFLGVAAILLLIPTAALHRHSTPPSNSPKGLRLKDLKKLSGFRFSTKSRPETGADQSSCVVCLEDIKEGEWCRNLIGCGHVFHRKCVDSWLVKVSACPICRTRVEMDQGVKDRPSWEFVSKNELSIERVALLGEQLCENTPDSLSLASHLC</sequence>
<evidence type="ECO:0000256" key="7">
    <source>
        <dbReference type="ARBA" id="ARBA00023136"/>
    </source>
</evidence>
<keyword evidence="4 9" id="KW-0863">Zinc-finger</keyword>
<dbReference type="OrthoDB" id="8062037at2759"/>
<gene>
    <name evidence="12" type="ORF">SADUNF_Sadunf18G0079400</name>
</gene>
<feature type="domain" description="RING-type" evidence="11">
    <location>
        <begin position="273"/>
        <end position="315"/>
    </location>
</feature>
<reference evidence="12 13" key="1">
    <citation type="submission" date="2020-10" db="EMBL/GenBank/DDBJ databases">
        <title>Plant Genome Project.</title>
        <authorList>
            <person name="Zhang R.-G."/>
        </authorList>
    </citation>
    <scope>NUCLEOTIDE SEQUENCE [LARGE SCALE GENOMIC DNA]</scope>
    <source>
        <strain evidence="12">FAFU-HL-1</strain>
        <tissue evidence="12">Leaf</tissue>
    </source>
</reference>
<protein>
    <recommendedName>
        <fullName evidence="11">RING-type domain-containing protein</fullName>
    </recommendedName>
</protein>
<accession>A0A835J614</accession>
<dbReference type="SMART" id="SM00184">
    <property type="entry name" value="RING"/>
    <property type="match status" value="2"/>
</dbReference>
<dbReference type="GO" id="GO:0008270">
    <property type="term" value="F:zinc ion binding"/>
    <property type="evidence" value="ECO:0007669"/>
    <property type="project" value="UniProtKB-KW"/>
</dbReference>
<evidence type="ECO:0000256" key="5">
    <source>
        <dbReference type="ARBA" id="ARBA00022833"/>
    </source>
</evidence>
<name>A0A835J614_9ROSI</name>
<proteinExistence type="inferred from homology"/>
<dbReference type="GO" id="GO:0016020">
    <property type="term" value="C:membrane"/>
    <property type="evidence" value="ECO:0007669"/>
    <property type="project" value="UniProtKB-SubCell"/>
</dbReference>
<feature type="transmembrane region" description="Helical" evidence="10">
    <location>
        <begin position="198"/>
        <end position="226"/>
    </location>
</feature>
<comment type="subcellular location">
    <subcellularLocation>
        <location evidence="1">Membrane</location>
    </subcellularLocation>
</comment>
<evidence type="ECO:0000256" key="4">
    <source>
        <dbReference type="ARBA" id="ARBA00022771"/>
    </source>
</evidence>
<feature type="transmembrane region" description="Helical" evidence="10">
    <location>
        <begin position="28"/>
        <end position="55"/>
    </location>
</feature>
<keyword evidence="2 10" id="KW-0812">Transmembrane</keyword>
<feature type="domain" description="RING-type" evidence="11">
    <location>
        <begin position="102"/>
        <end position="144"/>
    </location>
</feature>
<dbReference type="Gene3D" id="3.30.40.10">
    <property type="entry name" value="Zinc/RING finger domain, C3HC4 (zinc finger)"/>
    <property type="match status" value="2"/>
</dbReference>
<evidence type="ECO:0000256" key="1">
    <source>
        <dbReference type="ARBA" id="ARBA00004370"/>
    </source>
</evidence>
<dbReference type="EMBL" id="JADGMS010000018">
    <property type="protein sequence ID" value="KAF9662679.1"/>
    <property type="molecule type" value="Genomic_DNA"/>
</dbReference>
<evidence type="ECO:0000313" key="13">
    <source>
        <dbReference type="Proteomes" id="UP000657918"/>
    </source>
</evidence>
<evidence type="ECO:0000256" key="8">
    <source>
        <dbReference type="ARBA" id="ARBA00024209"/>
    </source>
</evidence>
<organism evidence="12 13">
    <name type="scientific">Salix dunnii</name>
    <dbReference type="NCBI Taxonomy" id="1413687"/>
    <lineage>
        <taxon>Eukaryota</taxon>
        <taxon>Viridiplantae</taxon>
        <taxon>Streptophyta</taxon>
        <taxon>Embryophyta</taxon>
        <taxon>Tracheophyta</taxon>
        <taxon>Spermatophyta</taxon>
        <taxon>Magnoliopsida</taxon>
        <taxon>eudicotyledons</taxon>
        <taxon>Gunneridae</taxon>
        <taxon>Pentapetalae</taxon>
        <taxon>rosids</taxon>
        <taxon>fabids</taxon>
        <taxon>Malpighiales</taxon>
        <taxon>Salicaceae</taxon>
        <taxon>Saliceae</taxon>
        <taxon>Salix</taxon>
    </lineage>
</organism>
<dbReference type="PROSITE" id="PS50089">
    <property type="entry name" value="ZF_RING_2"/>
    <property type="match status" value="2"/>
</dbReference>
<keyword evidence="5" id="KW-0862">Zinc</keyword>
<keyword evidence="3" id="KW-0479">Metal-binding</keyword>
<comment type="similarity">
    <text evidence="8">Belongs to the RING-type zinc finger family. ATL subfamily.</text>
</comment>
<evidence type="ECO:0000256" key="6">
    <source>
        <dbReference type="ARBA" id="ARBA00022989"/>
    </source>
</evidence>
<dbReference type="InterPro" id="IPR013083">
    <property type="entry name" value="Znf_RING/FYVE/PHD"/>
</dbReference>
<dbReference type="Proteomes" id="UP000657918">
    <property type="component" value="Unassembled WGS sequence"/>
</dbReference>
<dbReference type="SUPFAM" id="SSF57850">
    <property type="entry name" value="RING/U-box"/>
    <property type="match status" value="2"/>
</dbReference>
<dbReference type="PANTHER" id="PTHR46539">
    <property type="entry name" value="E3 UBIQUITIN-PROTEIN LIGASE ATL42"/>
    <property type="match status" value="1"/>
</dbReference>
<dbReference type="Pfam" id="PF13639">
    <property type="entry name" value="zf-RING_2"/>
    <property type="match status" value="2"/>
</dbReference>
<dbReference type="CDD" id="cd16454">
    <property type="entry name" value="RING-H2_PA-TM-RING"/>
    <property type="match status" value="1"/>
</dbReference>
<dbReference type="PANTHER" id="PTHR46539:SF9">
    <property type="entry name" value="RING-H2 FINGER PROTEIN ATL56"/>
    <property type="match status" value="1"/>
</dbReference>
<evidence type="ECO:0000313" key="12">
    <source>
        <dbReference type="EMBL" id="KAF9662679.1"/>
    </source>
</evidence>
<evidence type="ECO:0000256" key="9">
    <source>
        <dbReference type="PROSITE-ProRule" id="PRU00175"/>
    </source>
</evidence>
<evidence type="ECO:0000256" key="10">
    <source>
        <dbReference type="SAM" id="Phobius"/>
    </source>
</evidence>